<evidence type="ECO:0000313" key="1">
    <source>
        <dbReference type="EMBL" id="KAL1246434.1"/>
    </source>
</evidence>
<dbReference type="EMBL" id="JBEUSY010000004">
    <property type="protein sequence ID" value="KAL1246434.1"/>
    <property type="molecule type" value="Genomic_DNA"/>
</dbReference>
<gene>
    <name evidence="1" type="ORF">TSPI_06529</name>
</gene>
<sequence>MPDELRLLREALCLCENDHFHVSTGQTWFENYTHSCGQHPAACSYISLREFFIGDDNPDKTFCVCD</sequence>
<reference evidence="1 2" key="1">
    <citation type="submission" date="2024-07" db="EMBL/GenBank/DDBJ databases">
        <title>Enhanced genomic and transcriptomic resources for Trichinella pseudospiralis and T. spiralis underpin the discovery of pronounced molecular differences between stages and species.</title>
        <authorList>
            <person name="Pasi K.K."/>
            <person name="La Rosa G."/>
            <person name="Gomez-Morales M.A."/>
            <person name="Tosini F."/>
            <person name="Sumanam S."/>
            <person name="Young N.D."/>
            <person name="Chang B.C."/>
            <person name="Robin G.B."/>
        </authorList>
    </citation>
    <scope>NUCLEOTIDE SEQUENCE [LARGE SCALE GENOMIC DNA]</scope>
    <source>
        <strain evidence="1">ISS534</strain>
    </source>
</reference>
<protein>
    <submittedName>
        <fullName evidence="1">Histone-lysine N-methyltransferase 2D</fullName>
    </submittedName>
</protein>
<organism evidence="1 2">
    <name type="scientific">Trichinella spiralis</name>
    <name type="common">Trichina worm</name>
    <dbReference type="NCBI Taxonomy" id="6334"/>
    <lineage>
        <taxon>Eukaryota</taxon>
        <taxon>Metazoa</taxon>
        <taxon>Ecdysozoa</taxon>
        <taxon>Nematoda</taxon>
        <taxon>Enoplea</taxon>
        <taxon>Dorylaimia</taxon>
        <taxon>Trichinellida</taxon>
        <taxon>Trichinellidae</taxon>
        <taxon>Trichinella</taxon>
    </lineage>
</organism>
<keyword evidence="2" id="KW-1185">Reference proteome</keyword>
<accession>A0ABR3L447</accession>
<proteinExistence type="predicted"/>
<comment type="caution">
    <text evidence="1">The sequence shown here is derived from an EMBL/GenBank/DDBJ whole genome shotgun (WGS) entry which is preliminary data.</text>
</comment>
<name>A0ABR3L447_TRISP</name>
<dbReference type="Proteomes" id="UP001558632">
    <property type="component" value="Unassembled WGS sequence"/>
</dbReference>
<evidence type="ECO:0000313" key="2">
    <source>
        <dbReference type="Proteomes" id="UP001558632"/>
    </source>
</evidence>